<dbReference type="RefSeq" id="WP_338274487.1">
    <property type="nucleotide sequence ID" value="NZ_AP027266.1"/>
</dbReference>
<reference evidence="3 4" key="1">
    <citation type="submission" date="2023-01" db="EMBL/GenBank/DDBJ databases">
        <title>Complete genome sequence of Roseicyclus marinus strain Dej080120_10.</title>
        <authorList>
            <person name="Ueki S."/>
            <person name="Maruyama F."/>
        </authorList>
    </citation>
    <scope>NUCLEOTIDE SEQUENCE [LARGE SCALE GENOMIC DNA]</scope>
    <source>
        <strain evidence="3 4">Dej080120_10</strain>
    </source>
</reference>
<dbReference type="InterPro" id="IPR050490">
    <property type="entry name" value="Bact_solute-bd_prot1"/>
</dbReference>
<sequence length="617" mass="67847">MTRSPIRVAGQRASGTMNKQPSEILQFGQDASSLGGRLGAGAADVELARVVEFLGGLCREIDTSLEPTTPNPHLNMILHLMRGHIEGRMVSSSSMASASGVPYATAMRKLAEIQSAGLVEQRPRTKSGRTFSLHPSAHLLEEFGQIASRIGRLARASFDAADPEETEDYFYGGSYVSSQAVIAPPRALLSPLKLAGGLRILVHGDPTFMVMENLKRQFEQIVGTDIHQRAFSIDRLHQETLRNAERKRSAYDLIAVDLPWIGEFVTKGVIRPLTEVMDTDRLDPGDFHTAGWRATHWNGVPYGVPSQTTPELMFYRKDWFARDGITPPVTADEVIAAARHFHDPRAGRYGVAWNAARGTALGHTFMMTCAAFGQPIIDLPEIAGGYDAARLGRGPWRPRLDTDRALAAAEYLMELLDYSPPDILSMSWYERVRPYAAGKVAMAYGYTLLAPYFELDETCPAYDNTGYLPHPHGPAGAPIAPVGGYALCIPANLAPDRVKDAAEALIAFTSPGAQKLYVQNGSRTAPRYSVGADPEVRRLSPIFETVDQMSWRDELQFWPRPPIPQVSEIIKLCGLELHDMLRGLTRPRDALARIQARAETILEDTDHEGGNPWTPNA</sequence>
<comment type="subcellular location">
    <subcellularLocation>
        <location evidence="1">Periplasm</location>
    </subcellularLocation>
</comment>
<gene>
    <name evidence="3" type="ORF">MACH21_07150</name>
</gene>
<accession>A0AA48KJ74</accession>
<dbReference type="EMBL" id="AP027266">
    <property type="protein sequence ID" value="BDW84538.1"/>
    <property type="molecule type" value="Genomic_DNA"/>
</dbReference>
<protein>
    <recommendedName>
        <fullName evidence="5">Carbohydrate ABC transporter substrate-binding protein (CUT1 family)</fullName>
    </recommendedName>
</protein>
<keyword evidence="4" id="KW-1185">Reference proteome</keyword>
<dbReference type="Gene3D" id="3.40.190.10">
    <property type="entry name" value="Periplasmic binding protein-like II"/>
    <property type="match status" value="2"/>
</dbReference>
<proteinExistence type="inferred from homology"/>
<name>A0AA48KJ74_9RHOB</name>
<evidence type="ECO:0000256" key="2">
    <source>
        <dbReference type="ARBA" id="ARBA00008520"/>
    </source>
</evidence>
<evidence type="ECO:0008006" key="5">
    <source>
        <dbReference type="Google" id="ProtNLM"/>
    </source>
</evidence>
<evidence type="ECO:0000313" key="3">
    <source>
        <dbReference type="EMBL" id="BDW84538.1"/>
    </source>
</evidence>
<dbReference type="Proteomes" id="UP001337723">
    <property type="component" value="Chromosome"/>
</dbReference>
<dbReference type="Pfam" id="PF01547">
    <property type="entry name" value="SBP_bac_1"/>
    <property type="match status" value="1"/>
</dbReference>
<organism evidence="3 4">
    <name type="scientific">Roseicyclus marinus</name>
    <dbReference type="NCBI Taxonomy" id="2161673"/>
    <lineage>
        <taxon>Bacteria</taxon>
        <taxon>Pseudomonadati</taxon>
        <taxon>Pseudomonadota</taxon>
        <taxon>Alphaproteobacteria</taxon>
        <taxon>Rhodobacterales</taxon>
        <taxon>Roseobacteraceae</taxon>
        <taxon>Roseicyclus</taxon>
    </lineage>
</organism>
<dbReference type="SUPFAM" id="SSF46785">
    <property type="entry name" value="Winged helix' DNA-binding domain"/>
    <property type="match status" value="1"/>
</dbReference>
<dbReference type="PANTHER" id="PTHR43649">
    <property type="entry name" value="ARABINOSE-BINDING PROTEIN-RELATED"/>
    <property type="match status" value="1"/>
</dbReference>
<dbReference type="AlphaFoldDB" id="A0AA48KJ74"/>
<dbReference type="InterPro" id="IPR036390">
    <property type="entry name" value="WH_DNA-bd_sf"/>
</dbReference>
<dbReference type="KEGG" id="rmai:MACH21_07150"/>
<dbReference type="SUPFAM" id="SSF53850">
    <property type="entry name" value="Periplasmic binding protein-like II"/>
    <property type="match status" value="1"/>
</dbReference>
<dbReference type="InterPro" id="IPR006059">
    <property type="entry name" value="SBP"/>
</dbReference>
<comment type="similarity">
    <text evidence="2">Belongs to the bacterial solute-binding protein 1 family.</text>
</comment>
<dbReference type="GO" id="GO:0042597">
    <property type="term" value="C:periplasmic space"/>
    <property type="evidence" value="ECO:0007669"/>
    <property type="project" value="UniProtKB-SubCell"/>
</dbReference>
<evidence type="ECO:0000256" key="1">
    <source>
        <dbReference type="ARBA" id="ARBA00004418"/>
    </source>
</evidence>
<dbReference type="PANTHER" id="PTHR43649:SF12">
    <property type="entry name" value="DIACETYLCHITOBIOSE BINDING PROTEIN DASA"/>
    <property type="match status" value="1"/>
</dbReference>
<evidence type="ECO:0000313" key="4">
    <source>
        <dbReference type="Proteomes" id="UP001337723"/>
    </source>
</evidence>